<keyword evidence="2" id="KW-0812">Transmembrane</keyword>
<keyword evidence="2" id="KW-0472">Membrane</keyword>
<reference evidence="3 6" key="2">
    <citation type="submission" date="2020-08" db="EMBL/GenBank/DDBJ databases">
        <title>Genomic Encyclopedia of Type Strains, Phase IV (KMG-IV): sequencing the most valuable type-strain genomes for metagenomic binning, comparative biology and taxonomic classification.</title>
        <authorList>
            <person name="Goeker M."/>
        </authorList>
    </citation>
    <scope>NUCLEOTIDE SEQUENCE [LARGE SCALE GENOMIC DNA]</scope>
    <source>
        <strain evidence="3 6">DSM 8510</strain>
    </source>
</reference>
<reference evidence="4 5" key="1">
    <citation type="submission" date="2019-12" db="EMBL/GenBank/DDBJ databases">
        <title>Genomic-based taxomic classification of the family Erythrobacteraceae.</title>
        <authorList>
            <person name="Xu L."/>
        </authorList>
    </citation>
    <scope>NUCLEOTIDE SEQUENCE [LARGE SCALE GENOMIC DNA]</scope>
    <source>
        <strain evidence="4 5">JCM 10282</strain>
    </source>
</reference>
<feature type="transmembrane region" description="Helical" evidence="2">
    <location>
        <begin position="7"/>
        <end position="24"/>
    </location>
</feature>
<dbReference type="EMBL" id="WTYB01000002">
    <property type="protein sequence ID" value="MXP39131.1"/>
    <property type="molecule type" value="Genomic_DNA"/>
</dbReference>
<comment type="caution">
    <text evidence="4">The sequence shown here is derived from an EMBL/GenBank/DDBJ whole genome shotgun (WGS) entry which is preliminary data.</text>
</comment>
<protein>
    <submittedName>
        <fullName evidence="3">Integral membrane protein</fullName>
    </submittedName>
    <submittedName>
        <fullName evidence="4">LapA family protein</fullName>
    </submittedName>
</protein>
<accession>A0A6I4UJ32</accession>
<evidence type="ECO:0000256" key="1">
    <source>
        <dbReference type="SAM" id="MobiDB-lite"/>
    </source>
</evidence>
<dbReference type="RefSeq" id="WP_160761201.1">
    <property type="nucleotide sequence ID" value="NZ_BAAADZ010000010.1"/>
</dbReference>
<evidence type="ECO:0000313" key="4">
    <source>
        <dbReference type="EMBL" id="MXP39131.1"/>
    </source>
</evidence>
<evidence type="ECO:0000313" key="3">
    <source>
        <dbReference type="EMBL" id="MBB3775777.1"/>
    </source>
</evidence>
<sequence length="131" mass="14323">MKILRTILWVLVGIGFLIFAIYNWQPVELTLWQNLVLETKVPVLALLAFLAGFLPMWALHRSVVWGQNRRIRALETSLKNTAMARQRETQSPALPVGDSVVDSPLDKPGTKSGEVADPFGPADTGADGGGK</sequence>
<evidence type="ECO:0000313" key="5">
    <source>
        <dbReference type="Proteomes" id="UP000430021"/>
    </source>
</evidence>
<feature type="transmembrane region" description="Helical" evidence="2">
    <location>
        <begin position="44"/>
        <end position="64"/>
    </location>
</feature>
<evidence type="ECO:0000313" key="6">
    <source>
        <dbReference type="Proteomes" id="UP000548685"/>
    </source>
</evidence>
<dbReference type="EMBL" id="JACICE010000002">
    <property type="protein sequence ID" value="MBB3775777.1"/>
    <property type="molecule type" value="Genomic_DNA"/>
</dbReference>
<dbReference type="Proteomes" id="UP000430021">
    <property type="component" value="Unassembled WGS sequence"/>
</dbReference>
<keyword evidence="2" id="KW-1133">Transmembrane helix</keyword>
<evidence type="ECO:0000256" key="2">
    <source>
        <dbReference type="SAM" id="Phobius"/>
    </source>
</evidence>
<dbReference type="AlphaFoldDB" id="A0A6I4UJ32"/>
<organism evidence="4 5">
    <name type="scientific">Erythrobacter ramosus</name>
    <dbReference type="NCBI Taxonomy" id="35811"/>
    <lineage>
        <taxon>Bacteria</taxon>
        <taxon>Pseudomonadati</taxon>
        <taxon>Pseudomonadota</taxon>
        <taxon>Alphaproteobacteria</taxon>
        <taxon>Sphingomonadales</taxon>
        <taxon>Erythrobacteraceae</taxon>
        <taxon>Erythrobacter/Porphyrobacter group</taxon>
        <taxon>Erythrobacter</taxon>
    </lineage>
</organism>
<dbReference type="OrthoDB" id="7595841at2"/>
<name>A0A6I4UJ32_9SPHN</name>
<feature type="region of interest" description="Disordered" evidence="1">
    <location>
        <begin position="81"/>
        <end position="131"/>
    </location>
</feature>
<proteinExistence type="predicted"/>
<gene>
    <name evidence="3" type="ORF">FHS52_001746</name>
    <name evidence="4" type="ORF">GRI59_10985</name>
</gene>
<dbReference type="Proteomes" id="UP000548685">
    <property type="component" value="Unassembled WGS sequence"/>
</dbReference>
<keyword evidence="6" id="KW-1185">Reference proteome</keyword>